<evidence type="ECO:0000313" key="1">
    <source>
        <dbReference type="EMBL" id="SEG15386.1"/>
    </source>
</evidence>
<sequence length="46" mass="5407">MFTIDNIWIFNWIIGVQFVNPFNKTIMYAKHLPAELPGNWVVAEID</sequence>
<protein>
    <submittedName>
        <fullName evidence="1">Uncharacterized protein</fullName>
    </submittedName>
</protein>
<keyword evidence="2" id="KW-1185">Reference proteome</keyword>
<evidence type="ECO:0000313" key="2">
    <source>
        <dbReference type="Proteomes" id="UP000236736"/>
    </source>
</evidence>
<organism evidence="1 2">
    <name type="scientific">Algoriphagus boritolerans DSM 17298 = JCM 18970</name>
    <dbReference type="NCBI Taxonomy" id="1120964"/>
    <lineage>
        <taxon>Bacteria</taxon>
        <taxon>Pseudomonadati</taxon>
        <taxon>Bacteroidota</taxon>
        <taxon>Cytophagia</taxon>
        <taxon>Cytophagales</taxon>
        <taxon>Cyclobacteriaceae</taxon>
        <taxon>Algoriphagus</taxon>
    </lineage>
</organism>
<dbReference type="STRING" id="1120964.GCA_001313265_06536"/>
<dbReference type="AlphaFoldDB" id="A0A1H5XVV8"/>
<reference evidence="2" key="1">
    <citation type="submission" date="2016-10" db="EMBL/GenBank/DDBJ databases">
        <authorList>
            <person name="Varghese N."/>
            <person name="Submissions S."/>
        </authorList>
    </citation>
    <scope>NUCLEOTIDE SEQUENCE [LARGE SCALE GENOMIC DNA]</scope>
    <source>
        <strain evidence="2">DSM 17298</strain>
    </source>
</reference>
<gene>
    <name evidence="1" type="ORF">SAMN03080598_02686</name>
</gene>
<proteinExistence type="predicted"/>
<dbReference type="EMBL" id="FNVR01000015">
    <property type="protein sequence ID" value="SEG15386.1"/>
    <property type="molecule type" value="Genomic_DNA"/>
</dbReference>
<name>A0A1H5XVV8_9BACT</name>
<accession>A0A1H5XVV8</accession>
<dbReference type="Proteomes" id="UP000236736">
    <property type="component" value="Unassembled WGS sequence"/>
</dbReference>